<dbReference type="InterPro" id="IPR045057">
    <property type="entry name" value="Gcn5-rel_NAT"/>
</dbReference>
<dbReference type="Pfam" id="PF14542">
    <property type="entry name" value="Acetyltransf_CG"/>
    <property type="match status" value="1"/>
</dbReference>
<dbReference type="PROSITE" id="PS51186">
    <property type="entry name" value="GNAT"/>
    <property type="match status" value="1"/>
</dbReference>
<feature type="domain" description="N-acetyltransferase" evidence="1">
    <location>
        <begin position="1"/>
        <end position="88"/>
    </location>
</feature>
<keyword evidence="4" id="KW-1185">Reference proteome</keyword>
<evidence type="ECO:0000259" key="2">
    <source>
        <dbReference type="PROSITE" id="PS51729"/>
    </source>
</evidence>
<dbReference type="PANTHER" id="PTHR31435">
    <property type="entry name" value="PROTEIN NATD1"/>
    <property type="match status" value="1"/>
</dbReference>
<dbReference type="RefSeq" id="WP_186852454.1">
    <property type="nucleotide sequence ID" value="NZ_JACOPO010000003.1"/>
</dbReference>
<dbReference type="InterPro" id="IPR016181">
    <property type="entry name" value="Acyl_CoA_acyltransferase"/>
</dbReference>
<evidence type="ECO:0000313" key="4">
    <source>
        <dbReference type="Proteomes" id="UP000628736"/>
    </source>
</evidence>
<accession>A0A8J6J814</accession>
<dbReference type="PANTHER" id="PTHR31435:SF10">
    <property type="entry name" value="BSR4717 PROTEIN"/>
    <property type="match status" value="1"/>
</dbReference>
<dbReference type="SUPFAM" id="SSF55729">
    <property type="entry name" value="Acyl-CoA N-acyltransferases (Nat)"/>
    <property type="match status" value="1"/>
</dbReference>
<dbReference type="Proteomes" id="UP000628736">
    <property type="component" value="Unassembled WGS sequence"/>
</dbReference>
<evidence type="ECO:0000313" key="3">
    <source>
        <dbReference type="EMBL" id="MBC5722205.1"/>
    </source>
</evidence>
<dbReference type="CDD" id="cd04301">
    <property type="entry name" value="NAT_SF"/>
    <property type="match status" value="1"/>
</dbReference>
<dbReference type="AlphaFoldDB" id="A0A8J6J814"/>
<dbReference type="InterPro" id="IPR031165">
    <property type="entry name" value="GNAT_YJDJ"/>
</dbReference>
<comment type="caution">
    <text evidence="3">The sequence shown here is derived from an EMBL/GenBank/DDBJ whole genome shotgun (WGS) entry which is preliminary data.</text>
</comment>
<proteinExistence type="predicted"/>
<sequence length="88" mass="9903">MEFQHERERIFALDEQGKLVAEVTFPVSEGVADIDHTFVDQSLRGQGVAGQLLDAAVRQIRMEGLRAKATCSYAAKWFKEHPDQSDLL</sequence>
<feature type="domain" description="N-acetyltransferase" evidence="2">
    <location>
        <begin position="3"/>
        <end position="88"/>
    </location>
</feature>
<dbReference type="PROSITE" id="PS51729">
    <property type="entry name" value="GNAT_YJDJ"/>
    <property type="match status" value="1"/>
</dbReference>
<dbReference type="Gene3D" id="3.40.630.30">
    <property type="match status" value="1"/>
</dbReference>
<dbReference type="EMBL" id="JACOPO010000003">
    <property type="protein sequence ID" value="MBC5722205.1"/>
    <property type="molecule type" value="Genomic_DNA"/>
</dbReference>
<dbReference type="InterPro" id="IPR000182">
    <property type="entry name" value="GNAT_dom"/>
</dbReference>
<protein>
    <submittedName>
        <fullName evidence="3">N-acetyltransferase</fullName>
    </submittedName>
</protein>
<name>A0A8J6J814_9FIRM</name>
<evidence type="ECO:0000259" key="1">
    <source>
        <dbReference type="PROSITE" id="PS51186"/>
    </source>
</evidence>
<reference evidence="3" key="1">
    <citation type="submission" date="2020-08" db="EMBL/GenBank/DDBJ databases">
        <title>Genome public.</title>
        <authorList>
            <person name="Liu C."/>
            <person name="Sun Q."/>
        </authorList>
    </citation>
    <scope>NUCLEOTIDE SEQUENCE</scope>
    <source>
        <strain evidence="3">NSJ-23</strain>
    </source>
</reference>
<gene>
    <name evidence="3" type="ORF">H8S11_05215</name>
</gene>
<organism evidence="3 4">
    <name type="scientific">Flintibacter hominis</name>
    <dbReference type="NCBI Taxonomy" id="2763048"/>
    <lineage>
        <taxon>Bacteria</taxon>
        <taxon>Bacillati</taxon>
        <taxon>Bacillota</taxon>
        <taxon>Clostridia</taxon>
        <taxon>Eubacteriales</taxon>
        <taxon>Flintibacter</taxon>
    </lineage>
</organism>
<dbReference type="GO" id="GO:0016747">
    <property type="term" value="F:acyltransferase activity, transferring groups other than amino-acyl groups"/>
    <property type="evidence" value="ECO:0007669"/>
    <property type="project" value="InterPro"/>
</dbReference>